<evidence type="ECO:0000313" key="2">
    <source>
        <dbReference type="Proteomes" id="UP001566132"/>
    </source>
</evidence>
<keyword evidence="2" id="KW-1185">Reference proteome</keyword>
<evidence type="ECO:0000313" key="1">
    <source>
        <dbReference type="EMBL" id="KAL1516592.1"/>
    </source>
</evidence>
<dbReference type="EMBL" id="JBDJPC010000001">
    <property type="protein sequence ID" value="KAL1516592.1"/>
    <property type="molecule type" value="Genomic_DNA"/>
</dbReference>
<organism evidence="1 2">
    <name type="scientific">Hypothenemus hampei</name>
    <name type="common">Coffee berry borer</name>
    <dbReference type="NCBI Taxonomy" id="57062"/>
    <lineage>
        <taxon>Eukaryota</taxon>
        <taxon>Metazoa</taxon>
        <taxon>Ecdysozoa</taxon>
        <taxon>Arthropoda</taxon>
        <taxon>Hexapoda</taxon>
        <taxon>Insecta</taxon>
        <taxon>Pterygota</taxon>
        <taxon>Neoptera</taxon>
        <taxon>Endopterygota</taxon>
        <taxon>Coleoptera</taxon>
        <taxon>Polyphaga</taxon>
        <taxon>Cucujiformia</taxon>
        <taxon>Curculionidae</taxon>
        <taxon>Scolytinae</taxon>
        <taxon>Hypothenemus</taxon>
    </lineage>
</organism>
<reference evidence="1 2" key="1">
    <citation type="submission" date="2024-05" db="EMBL/GenBank/DDBJ databases">
        <title>Genetic variation in Jamaican populations of the coffee berry borer (Hypothenemus hampei).</title>
        <authorList>
            <person name="Errbii M."/>
            <person name="Myrie A."/>
        </authorList>
    </citation>
    <scope>NUCLEOTIDE SEQUENCE [LARGE SCALE GENOMIC DNA]</scope>
    <source>
        <strain evidence="1">JA-Hopewell-2020-01-JO</strain>
        <tissue evidence="1">Whole body</tissue>
    </source>
</reference>
<gene>
    <name evidence="1" type="ORF">ABEB36_000487</name>
</gene>
<proteinExistence type="predicted"/>
<name>A0ABD1FBF9_HYPHA</name>
<sequence>MWNFHDFPSEALIKDSQKQPTYEDLLKPLFIYCTVDAKPIQNLLLEYNAVQEEPTNEDPEHHRRSNASRYKRRIDCHSNQRYASKRIVATSCTTSKIPVAAAQKTLSVSKTDNRVSLL</sequence>
<dbReference type="AlphaFoldDB" id="A0ABD1FBF9"/>
<dbReference type="Proteomes" id="UP001566132">
    <property type="component" value="Unassembled WGS sequence"/>
</dbReference>
<accession>A0ABD1FBF9</accession>
<protein>
    <submittedName>
        <fullName evidence="1">Uncharacterized protein</fullName>
    </submittedName>
</protein>
<comment type="caution">
    <text evidence="1">The sequence shown here is derived from an EMBL/GenBank/DDBJ whole genome shotgun (WGS) entry which is preliminary data.</text>
</comment>